<evidence type="ECO:0000259" key="7">
    <source>
        <dbReference type="SMART" id="SM00226"/>
    </source>
</evidence>
<dbReference type="GO" id="GO:0004725">
    <property type="term" value="F:protein tyrosine phosphatase activity"/>
    <property type="evidence" value="ECO:0007669"/>
    <property type="project" value="UniProtKB-EC"/>
</dbReference>
<dbReference type="Gene3D" id="3.40.50.2300">
    <property type="match status" value="1"/>
</dbReference>
<comment type="catalytic activity">
    <reaction evidence="5">
        <text>O-phospho-L-tyrosyl-[protein] + H2O = L-tyrosyl-[protein] + phosphate</text>
        <dbReference type="Rhea" id="RHEA:10684"/>
        <dbReference type="Rhea" id="RHEA-COMP:10136"/>
        <dbReference type="Rhea" id="RHEA-COMP:20101"/>
        <dbReference type="ChEBI" id="CHEBI:15377"/>
        <dbReference type="ChEBI" id="CHEBI:43474"/>
        <dbReference type="ChEBI" id="CHEBI:46858"/>
        <dbReference type="ChEBI" id="CHEBI:61978"/>
        <dbReference type="EC" id="3.1.3.48"/>
    </reaction>
</comment>
<comment type="caution">
    <text evidence="8">The sequence shown here is derived from an EMBL/GenBank/DDBJ whole genome shotgun (WGS) entry which is preliminary data.</text>
</comment>
<evidence type="ECO:0000313" key="9">
    <source>
        <dbReference type="Proteomes" id="UP000630149"/>
    </source>
</evidence>
<dbReference type="CDD" id="cd16343">
    <property type="entry name" value="LMWPTP"/>
    <property type="match status" value="1"/>
</dbReference>
<dbReference type="PRINTS" id="PR00719">
    <property type="entry name" value="LMWPTPASE"/>
</dbReference>
<dbReference type="PANTHER" id="PTHR11717:SF31">
    <property type="entry name" value="LOW MOLECULAR WEIGHT PROTEIN-TYROSINE-PHOSPHATASE ETP-RELATED"/>
    <property type="match status" value="1"/>
</dbReference>
<dbReference type="EC" id="3.1.3.48" evidence="2"/>
<keyword evidence="3" id="KW-0378">Hydrolase</keyword>
<evidence type="ECO:0000256" key="1">
    <source>
        <dbReference type="ARBA" id="ARBA00011063"/>
    </source>
</evidence>
<dbReference type="InterPro" id="IPR050438">
    <property type="entry name" value="LMW_PTPase"/>
</dbReference>
<comment type="similarity">
    <text evidence="1">Belongs to the low molecular weight phosphotyrosine protein phosphatase family.</text>
</comment>
<organism evidence="8 9">
    <name type="scientific">Legionella impletisoli</name>
    <dbReference type="NCBI Taxonomy" id="343510"/>
    <lineage>
        <taxon>Bacteria</taxon>
        <taxon>Pseudomonadati</taxon>
        <taxon>Pseudomonadota</taxon>
        <taxon>Gammaproteobacteria</taxon>
        <taxon>Legionellales</taxon>
        <taxon>Legionellaceae</taxon>
        <taxon>Legionella</taxon>
    </lineage>
</organism>
<proteinExistence type="inferred from homology"/>
<reference evidence="8" key="2">
    <citation type="submission" date="2020-09" db="EMBL/GenBank/DDBJ databases">
        <authorList>
            <person name="Sun Q."/>
            <person name="Ohkuma M."/>
        </authorList>
    </citation>
    <scope>NUCLEOTIDE SEQUENCE</scope>
    <source>
        <strain evidence="8">JCM 13919</strain>
    </source>
</reference>
<evidence type="ECO:0000256" key="6">
    <source>
        <dbReference type="PIRSR" id="PIRSR617867-1"/>
    </source>
</evidence>
<evidence type="ECO:0000256" key="2">
    <source>
        <dbReference type="ARBA" id="ARBA00013064"/>
    </source>
</evidence>
<dbReference type="RefSeq" id="WP_131776216.1">
    <property type="nucleotide sequence ID" value="NZ_BMOB01000003.1"/>
</dbReference>
<dbReference type="AlphaFoldDB" id="A0A917NA69"/>
<evidence type="ECO:0000256" key="4">
    <source>
        <dbReference type="ARBA" id="ARBA00022912"/>
    </source>
</evidence>
<dbReference type="Proteomes" id="UP000630149">
    <property type="component" value="Unassembled WGS sequence"/>
</dbReference>
<dbReference type="InterPro" id="IPR017867">
    <property type="entry name" value="Tyr_phospatase_low_mol_wt"/>
</dbReference>
<dbReference type="InterPro" id="IPR036196">
    <property type="entry name" value="Ptyr_pPase_sf"/>
</dbReference>
<dbReference type="EMBL" id="BMOB01000003">
    <property type="protein sequence ID" value="GGI82255.1"/>
    <property type="molecule type" value="Genomic_DNA"/>
</dbReference>
<keyword evidence="4" id="KW-0904">Protein phosphatase</keyword>
<name>A0A917NA69_9GAMM</name>
<evidence type="ECO:0000313" key="8">
    <source>
        <dbReference type="EMBL" id="GGI82255.1"/>
    </source>
</evidence>
<feature type="domain" description="Phosphotyrosine protein phosphatase I" evidence="7">
    <location>
        <begin position="3"/>
        <end position="144"/>
    </location>
</feature>
<dbReference type="SUPFAM" id="SSF52788">
    <property type="entry name" value="Phosphotyrosine protein phosphatases I"/>
    <property type="match status" value="1"/>
</dbReference>
<feature type="active site" evidence="6">
    <location>
        <position position="15"/>
    </location>
</feature>
<accession>A0A917NA69</accession>
<dbReference type="SMART" id="SM00226">
    <property type="entry name" value="LMWPc"/>
    <property type="match status" value="1"/>
</dbReference>
<reference evidence="8" key="1">
    <citation type="journal article" date="2014" name="Int. J. Syst. Evol. Microbiol.">
        <title>Complete genome sequence of Corynebacterium casei LMG S-19264T (=DSM 44701T), isolated from a smear-ripened cheese.</title>
        <authorList>
            <consortium name="US DOE Joint Genome Institute (JGI-PGF)"/>
            <person name="Walter F."/>
            <person name="Albersmeier A."/>
            <person name="Kalinowski J."/>
            <person name="Ruckert C."/>
        </authorList>
    </citation>
    <scope>NUCLEOTIDE SEQUENCE</scope>
    <source>
        <strain evidence="8">JCM 13919</strain>
    </source>
</reference>
<dbReference type="OrthoDB" id="9793058at2"/>
<feature type="active site" description="Proton donor" evidence="6">
    <location>
        <position position="118"/>
    </location>
</feature>
<feature type="active site" description="Nucleophile" evidence="6">
    <location>
        <position position="9"/>
    </location>
</feature>
<dbReference type="Pfam" id="PF01451">
    <property type="entry name" value="LMWPc"/>
    <property type="match status" value="1"/>
</dbReference>
<sequence>MVKNILVVCTGNICRSPMAEALLKHHLKKQGADRVVSSAGIQALEGRPADSIAQELMTQKGIEISHHRARQLNAEMVHASDLILVMSRDQKKQVEQGFPNSQGKVFRLGEQEGFDVIDPYKRMRAIFEQSLAQIEYGLEHWYQVLSPKSEREAS</sequence>
<gene>
    <name evidence="8" type="ORF">GCM10007966_08480</name>
</gene>
<keyword evidence="9" id="KW-1185">Reference proteome</keyword>
<dbReference type="InterPro" id="IPR023485">
    <property type="entry name" value="Ptyr_pPase"/>
</dbReference>
<dbReference type="PANTHER" id="PTHR11717">
    <property type="entry name" value="LOW MOLECULAR WEIGHT PROTEIN TYROSINE PHOSPHATASE"/>
    <property type="match status" value="1"/>
</dbReference>
<protein>
    <recommendedName>
        <fullName evidence="2">protein-tyrosine-phosphatase</fullName>
        <ecNumber evidence="2">3.1.3.48</ecNumber>
    </recommendedName>
</protein>
<evidence type="ECO:0000256" key="3">
    <source>
        <dbReference type="ARBA" id="ARBA00022801"/>
    </source>
</evidence>
<evidence type="ECO:0000256" key="5">
    <source>
        <dbReference type="ARBA" id="ARBA00051722"/>
    </source>
</evidence>